<dbReference type="CDD" id="cd10017">
    <property type="entry name" value="B3_DNA"/>
    <property type="match status" value="1"/>
</dbReference>
<organism evidence="7 8">
    <name type="scientific">Camelina sativa</name>
    <name type="common">False flax</name>
    <name type="synonym">Myagrum sativum</name>
    <dbReference type="NCBI Taxonomy" id="90675"/>
    <lineage>
        <taxon>Eukaryota</taxon>
        <taxon>Viridiplantae</taxon>
        <taxon>Streptophyta</taxon>
        <taxon>Embryophyta</taxon>
        <taxon>Tracheophyta</taxon>
        <taxon>Spermatophyta</taxon>
        <taxon>Magnoliopsida</taxon>
        <taxon>eudicotyledons</taxon>
        <taxon>Gunneridae</taxon>
        <taxon>Pentapetalae</taxon>
        <taxon>rosids</taxon>
        <taxon>malvids</taxon>
        <taxon>Brassicales</taxon>
        <taxon>Brassicaceae</taxon>
        <taxon>Camelineae</taxon>
        <taxon>Camelina</taxon>
    </lineage>
</organism>
<evidence type="ECO:0000256" key="2">
    <source>
        <dbReference type="ARBA" id="ARBA00023015"/>
    </source>
</evidence>
<feature type="region of interest" description="Disordered" evidence="6">
    <location>
        <begin position="277"/>
        <end position="310"/>
    </location>
</feature>
<evidence type="ECO:0000256" key="1">
    <source>
        <dbReference type="ARBA" id="ARBA00004123"/>
    </source>
</evidence>
<dbReference type="Pfam" id="PF03754">
    <property type="entry name" value="At2g31720-like"/>
    <property type="match status" value="1"/>
</dbReference>
<evidence type="ECO:0000256" key="4">
    <source>
        <dbReference type="ARBA" id="ARBA00023163"/>
    </source>
</evidence>
<keyword evidence="2" id="KW-0805">Transcription regulation</keyword>
<dbReference type="PANTHER" id="PTHR31541">
    <property type="entry name" value="B3 DOMAIN PLANT PROTEIN-RELATED"/>
    <property type="match status" value="1"/>
</dbReference>
<feature type="compositionally biased region" description="Basic residues" evidence="6">
    <location>
        <begin position="94"/>
        <end position="114"/>
    </location>
</feature>
<dbReference type="InterPro" id="IPR003340">
    <property type="entry name" value="B3_DNA-bd"/>
</dbReference>
<evidence type="ECO:0000256" key="5">
    <source>
        <dbReference type="ARBA" id="ARBA00023242"/>
    </source>
</evidence>
<keyword evidence="4" id="KW-0804">Transcription</keyword>
<dbReference type="SUPFAM" id="SSF101936">
    <property type="entry name" value="DNA-binding pseudobarrel domain"/>
    <property type="match status" value="1"/>
</dbReference>
<protein>
    <submittedName>
        <fullName evidence="8">B3 domain-containing protein At2g31720-like</fullName>
    </submittedName>
</protein>
<sequence>MERADYDQLKRFQREKRAFDFLCIVTEGMVRAFRYFEEKGGTPTKRERTKATMSSWRSRKRQKMIDECENQDPKQKPNRVACSPSLCHVESKRRGQVRRRKAPVSNKKVRRRKAPVREREAVVQERGRTPEWLVNVMRENNGTDAKMIMKEKVLEESDVNKHKARLLIPWNEIVDVDFMNEEELEIVDKHHRKKTKKGLDFTLVGLKGQTWDLNLRRWDMTSTSNYVLVTGWNKVVFSPGNRLRKGQRLQIWSFRSPDKLYIALVTPEPAPALAMALAPAPDPATSSRPAPVVTRDSDELDLETRAPAVN</sequence>
<evidence type="ECO:0000256" key="3">
    <source>
        <dbReference type="ARBA" id="ARBA00023125"/>
    </source>
</evidence>
<reference evidence="8" key="2">
    <citation type="submission" date="2025-08" db="UniProtKB">
        <authorList>
            <consortium name="RefSeq"/>
        </authorList>
    </citation>
    <scope>IDENTIFICATION</scope>
    <source>
        <tissue evidence="8">Leaf</tissue>
    </source>
</reference>
<dbReference type="PANTHER" id="PTHR31541:SF61">
    <property type="entry name" value="TF-B3 DOMAIN-CONTAINING PROTEIN"/>
    <property type="match status" value="1"/>
</dbReference>
<evidence type="ECO:0000313" key="8">
    <source>
        <dbReference type="RefSeq" id="XP_010510143.1"/>
    </source>
</evidence>
<feature type="region of interest" description="Disordered" evidence="6">
    <location>
        <begin position="91"/>
        <end position="122"/>
    </location>
</feature>
<keyword evidence="3" id="KW-0238">DNA-binding</keyword>
<dbReference type="RefSeq" id="XP_010510143.1">
    <property type="nucleotide sequence ID" value="XM_010511841.1"/>
</dbReference>
<dbReference type="GeneID" id="104786427"/>
<proteinExistence type="predicted"/>
<dbReference type="InterPro" id="IPR015300">
    <property type="entry name" value="DNA-bd_pseudobarrel_sf"/>
</dbReference>
<dbReference type="InterPro" id="IPR005508">
    <property type="entry name" value="At2g31720-like"/>
</dbReference>
<evidence type="ECO:0000313" key="7">
    <source>
        <dbReference type="Proteomes" id="UP000694864"/>
    </source>
</evidence>
<reference evidence="7" key="1">
    <citation type="journal article" date="2014" name="Nat. Commun.">
        <title>The emerging biofuel crop Camelina sativa retains a highly undifferentiated hexaploid genome structure.</title>
        <authorList>
            <person name="Kagale S."/>
            <person name="Koh C."/>
            <person name="Nixon J."/>
            <person name="Bollina V."/>
            <person name="Clarke W.E."/>
            <person name="Tuteja R."/>
            <person name="Spillane C."/>
            <person name="Robinson S.J."/>
            <person name="Links M.G."/>
            <person name="Clarke C."/>
            <person name="Higgins E.E."/>
            <person name="Huebert T."/>
            <person name="Sharpe A.G."/>
            <person name="Parkin I.A."/>
        </authorList>
    </citation>
    <scope>NUCLEOTIDE SEQUENCE [LARGE SCALE GENOMIC DNA]</scope>
    <source>
        <strain evidence="7">cv. DH55</strain>
    </source>
</reference>
<dbReference type="Proteomes" id="UP000694864">
    <property type="component" value="Chromosome 5"/>
</dbReference>
<dbReference type="Gene3D" id="2.40.330.10">
    <property type="entry name" value="DNA-binding pseudobarrel domain"/>
    <property type="match status" value="1"/>
</dbReference>
<name>A0ABM0Z429_CAMSA</name>
<gene>
    <name evidence="8" type="primary">LOC104786427</name>
</gene>
<evidence type="ECO:0000256" key="6">
    <source>
        <dbReference type="SAM" id="MobiDB-lite"/>
    </source>
</evidence>
<keyword evidence="5" id="KW-0539">Nucleus</keyword>
<accession>A0ABM0Z429</accession>
<comment type="subcellular location">
    <subcellularLocation>
        <location evidence="1">Nucleus</location>
    </subcellularLocation>
</comment>
<keyword evidence="7" id="KW-1185">Reference proteome</keyword>